<feature type="region of interest" description="Disordered" evidence="1">
    <location>
        <begin position="109"/>
        <end position="140"/>
    </location>
</feature>
<keyword evidence="3" id="KW-1185">Reference proteome</keyword>
<sequence>MVIQQSVSEYGSLCSFFTVRLSVATEAHNIKSVQKPPSPHPAYFGDLEHHNRTRHPCGDLVASSISEDRPGPRFFQSWKRVSVVLCLGGDCAFLICKWVVVKENCGGERGEGWRGRGRGRQRPPRQVAPGTLKPFVMRRR</sequence>
<accession>A0A5B7E219</accession>
<evidence type="ECO:0000256" key="1">
    <source>
        <dbReference type="SAM" id="MobiDB-lite"/>
    </source>
</evidence>
<gene>
    <name evidence="2" type="ORF">E2C01_020557</name>
</gene>
<organism evidence="2 3">
    <name type="scientific">Portunus trituberculatus</name>
    <name type="common">Swimming crab</name>
    <name type="synonym">Neptunus trituberculatus</name>
    <dbReference type="NCBI Taxonomy" id="210409"/>
    <lineage>
        <taxon>Eukaryota</taxon>
        <taxon>Metazoa</taxon>
        <taxon>Ecdysozoa</taxon>
        <taxon>Arthropoda</taxon>
        <taxon>Crustacea</taxon>
        <taxon>Multicrustacea</taxon>
        <taxon>Malacostraca</taxon>
        <taxon>Eumalacostraca</taxon>
        <taxon>Eucarida</taxon>
        <taxon>Decapoda</taxon>
        <taxon>Pleocyemata</taxon>
        <taxon>Brachyura</taxon>
        <taxon>Eubrachyura</taxon>
        <taxon>Portunoidea</taxon>
        <taxon>Portunidae</taxon>
        <taxon>Portuninae</taxon>
        <taxon>Portunus</taxon>
    </lineage>
</organism>
<dbReference type="AlphaFoldDB" id="A0A5B7E219"/>
<dbReference type="EMBL" id="VSRR010001739">
    <property type="protein sequence ID" value="MPC27387.1"/>
    <property type="molecule type" value="Genomic_DNA"/>
</dbReference>
<evidence type="ECO:0000313" key="3">
    <source>
        <dbReference type="Proteomes" id="UP000324222"/>
    </source>
</evidence>
<protein>
    <submittedName>
        <fullName evidence="2">Uncharacterized protein</fullName>
    </submittedName>
</protein>
<evidence type="ECO:0000313" key="2">
    <source>
        <dbReference type="EMBL" id="MPC27387.1"/>
    </source>
</evidence>
<proteinExistence type="predicted"/>
<name>A0A5B7E219_PORTR</name>
<reference evidence="2 3" key="1">
    <citation type="submission" date="2019-05" db="EMBL/GenBank/DDBJ databases">
        <title>Another draft genome of Portunus trituberculatus and its Hox gene families provides insights of decapod evolution.</title>
        <authorList>
            <person name="Jeong J.-H."/>
            <person name="Song I."/>
            <person name="Kim S."/>
            <person name="Choi T."/>
            <person name="Kim D."/>
            <person name="Ryu S."/>
            <person name="Kim W."/>
        </authorList>
    </citation>
    <scope>NUCLEOTIDE SEQUENCE [LARGE SCALE GENOMIC DNA]</scope>
    <source>
        <tissue evidence="2">Muscle</tissue>
    </source>
</reference>
<comment type="caution">
    <text evidence="2">The sequence shown here is derived from an EMBL/GenBank/DDBJ whole genome shotgun (WGS) entry which is preliminary data.</text>
</comment>
<dbReference type="Proteomes" id="UP000324222">
    <property type="component" value="Unassembled WGS sequence"/>
</dbReference>